<sequence>MSFLFSLSLQQKTRIKSLLSYTNEQLSVEMDSVVRGH</sequence>
<organism evidence="1 2">
    <name type="scientific">Lyngbya aestuarii BL J</name>
    <dbReference type="NCBI Taxonomy" id="1348334"/>
    <lineage>
        <taxon>Bacteria</taxon>
        <taxon>Bacillati</taxon>
        <taxon>Cyanobacteriota</taxon>
        <taxon>Cyanophyceae</taxon>
        <taxon>Oscillatoriophycideae</taxon>
        <taxon>Oscillatoriales</taxon>
        <taxon>Microcoleaceae</taxon>
        <taxon>Lyngbya</taxon>
    </lineage>
</organism>
<dbReference type="Proteomes" id="UP000017127">
    <property type="component" value="Unassembled WGS sequence"/>
</dbReference>
<accession>U7QEP5</accession>
<keyword evidence="2" id="KW-1185">Reference proteome</keyword>
<comment type="caution">
    <text evidence="1">The sequence shown here is derived from an EMBL/GenBank/DDBJ whole genome shotgun (WGS) entry which is preliminary data.</text>
</comment>
<dbReference type="AlphaFoldDB" id="U7QEP5"/>
<protein>
    <submittedName>
        <fullName evidence="1">Uncharacterized protein</fullName>
    </submittedName>
</protein>
<name>U7QEP5_9CYAN</name>
<dbReference type="EMBL" id="AUZM01000037">
    <property type="protein sequence ID" value="ERT06373.1"/>
    <property type="molecule type" value="Genomic_DNA"/>
</dbReference>
<gene>
    <name evidence="1" type="ORF">M595_3628</name>
</gene>
<evidence type="ECO:0000313" key="2">
    <source>
        <dbReference type="Proteomes" id="UP000017127"/>
    </source>
</evidence>
<reference evidence="1 2" key="1">
    <citation type="journal article" date="2013" name="Front. Microbiol.">
        <title>Comparative genomic analyses of the cyanobacterium, Lyngbya aestuarii BL J, a powerful hydrogen producer.</title>
        <authorList>
            <person name="Kothari A."/>
            <person name="Vaughn M."/>
            <person name="Garcia-Pichel F."/>
        </authorList>
    </citation>
    <scope>NUCLEOTIDE SEQUENCE [LARGE SCALE GENOMIC DNA]</scope>
    <source>
        <strain evidence="1 2">BL J</strain>
    </source>
</reference>
<evidence type="ECO:0000313" key="1">
    <source>
        <dbReference type="EMBL" id="ERT06373.1"/>
    </source>
</evidence>
<proteinExistence type="predicted"/>